<dbReference type="InterPro" id="IPR029787">
    <property type="entry name" value="Nucleotide_cyclase"/>
</dbReference>
<dbReference type="SMART" id="SM00028">
    <property type="entry name" value="TPR"/>
    <property type="match status" value="5"/>
</dbReference>
<proteinExistence type="predicted"/>
<accession>A0A941I281</accession>
<dbReference type="SMART" id="SM00065">
    <property type="entry name" value="GAF"/>
    <property type="match status" value="1"/>
</dbReference>
<protein>
    <recommendedName>
        <fullName evidence="1">diguanylate cyclase</fullName>
        <ecNumber evidence="1">2.7.7.65</ecNumber>
    </recommendedName>
</protein>
<dbReference type="EC" id="2.7.7.65" evidence="1"/>
<dbReference type="InterPro" id="IPR029016">
    <property type="entry name" value="GAF-like_dom_sf"/>
</dbReference>
<dbReference type="Proteomes" id="UP000680158">
    <property type="component" value="Unassembled WGS sequence"/>
</dbReference>
<dbReference type="InterPro" id="IPR011990">
    <property type="entry name" value="TPR-like_helical_dom_sf"/>
</dbReference>
<dbReference type="AlphaFoldDB" id="A0A941I281"/>
<dbReference type="InterPro" id="IPR019734">
    <property type="entry name" value="TPR_rpt"/>
</dbReference>
<comment type="caution">
    <text evidence="4">The sequence shown here is derived from an EMBL/GenBank/DDBJ whole genome shotgun (WGS) entry which is preliminary data.</text>
</comment>
<dbReference type="RefSeq" id="WP_212682537.1">
    <property type="nucleotide sequence ID" value="NZ_JAGSPM010000001.1"/>
</dbReference>
<dbReference type="Gene3D" id="1.25.40.10">
    <property type="entry name" value="Tetratricopeptide repeat domain"/>
    <property type="match status" value="2"/>
</dbReference>
<dbReference type="PANTHER" id="PTHR45138:SF9">
    <property type="entry name" value="DIGUANYLATE CYCLASE DGCM-RELATED"/>
    <property type="match status" value="1"/>
</dbReference>
<dbReference type="InterPro" id="IPR000160">
    <property type="entry name" value="GGDEF_dom"/>
</dbReference>
<name>A0A941I281_9BURK</name>
<gene>
    <name evidence="4" type="ORF">KDM92_00570</name>
</gene>
<dbReference type="NCBIfam" id="TIGR00254">
    <property type="entry name" value="GGDEF"/>
    <property type="match status" value="1"/>
</dbReference>
<dbReference type="PROSITE" id="PS50887">
    <property type="entry name" value="GGDEF"/>
    <property type="match status" value="1"/>
</dbReference>
<feature type="domain" description="GGDEF" evidence="3">
    <location>
        <begin position="746"/>
        <end position="886"/>
    </location>
</feature>
<dbReference type="Pfam" id="PF13185">
    <property type="entry name" value="GAF_2"/>
    <property type="match status" value="1"/>
</dbReference>
<dbReference type="SMART" id="SM00267">
    <property type="entry name" value="GGDEF"/>
    <property type="match status" value="1"/>
</dbReference>
<keyword evidence="5" id="KW-1185">Reference proteome</keyword>
<evidence type="ECO:0000256" key="2">
    <source>
        <dbReference type="ARBA" id="ARBA00034247"/>
    </source>
</evidence>
<dbReference type="PANTHER" id="PTHR45138">
    <property type="entry name" value="REGULATORY COMPONENTS OF SENSORY TRANSDUCTION SYSTEM"/>
    <property type="match status" value="1"/>
</dbReference>
<dbReference type="EMBL" id="JAGSPM010000001">
    <property type="protein sequence ID" value="MBR7745056.1"/>
    <property type="molecule type" value="Genomic_DNA"/>
</dbReference>
<dbReference type="Gene3D" id="3.30.450.40">
    <property type="match status" value="1"/>
</dbReference>
<comment type="catalytic activity">
    <reaction evidence="2">
        <text>2 GTP = 3',3'-c-di-GMP + 2 diphosphate</text>
        <dbReference type="Rhea" id="RHEA:24898"/>
        <dbReference type="ChEBI" id="CHEBI:33019"/>
        <dbReference type="ChEBI" id="CHEBI:37565"/>
        <dbReference type="ChEBI" id="CHEBI:58805"/>
        <dbReference type="EC" id="2.7.7.65"/>
    </reaction>
</comment>
<evidence type="ECO:0000313" key="4">
    <source>
        <dbReference type="EMBL" id="MBR7745056.1"/>
    </source>
</evidence>
<evidence type="ECO:0000313" key="5">
    <source>
        <dbReference type="Proteomes" id="UP000680158"/>
    </source>
</evidence>
<sequence>MDLYVPDTEIARLEAALLSEDTLARLNVLVPLAWHLRQRDCQRALLLVNEAVLLSDDHALSEKESSTIKAHLALIRAEIHWLFGDLEQARREANQAFHLFEENGDQSALGDSYFLFCSIYRDLGDILQRDRCLQAAKEHYERAGDPLRVQIAFARQLHNSAIRDPQNTNTELLNHFQPEHNYHPAVLAWLASARAIIANKIGEMGESCRLHIQAHSAALETGQIRQAILAATNAGDSFATLGDMNAALEWDEIALKFARHNQWPSSVAIALLQTGNALRLLGRFEEAKDKLIESLESQAKISSSRTYAHTLAYLGDLSLDTGLPNQALQYFEQAAERIEAHNEAIFLSDCWRGQAIAYCRLNLPNEAHEKIRHALHIAREHQNIDEQIKCLRVYAELARKHPDFDGNALRMEVPAANLSLHYQLEALSLCQSIKGICIPADLLDSISDTYASISDFESAFHYSKLAAKAKENHRLHEAHNRAIAMQVRYENTRHRADAEYHRKIAASEAERAASLQEASNTLETLGLIGRELTANLNVESVFEALHRHVNDLLDATSFGISLLEPDGNTLRFVFGIENGVPIPSFETALDHPISSFARCARERQEIILEREPGATGRFIIPGTVATLSLLYTPLMIGDRLLGVMSIQSTRAHVYGERERSILRTLAAYGAIALDNASAYKQLQATLTALRETQNQLEEVSITDPLTGLRNRRFLLQNIESDVARTLRAYEDQISSPNELLNHPADSDLVFFMVDLDHFKSVNDTYGHACGDMVLMQMRDRLKNVFRESDYLVRWGGEEFLVVARTCNRKDAAIVAERIRQVVADTTFKLLDEIEISRTCSVGYASFPFMPHQPHLVKWAQVVNFADQGLYMVKKSGRNACIGIVHTEAMQADDFYNRVMRHPQQAAQSGLIHIVSHKTDDLDDTIHAS</sequence>
<dbReference type="Pfam" id="PF00990">
    <property type="entry name" value="GGDEF"/>
    <property type="match status" value="1"/>
</dbReference>
<dbReference type="SUPFAM" id="SSF55073">
    <property type="entry name" value="Nucleotide cyclase"/>
    <property type="match status" value="1"/>
</dbReference>
<dbReference type="InterPro" id="IPR003018">
    <property type="entry name" value="GAF"/>
</dbReference>
<dbReference type="CDD" id="cd01949">
    <property type="entry name" value="GGDEF"/>
    <property type="match status" value="1"/>
</dbReference>
<dbReference type="SUPFAM" id="SSF48452">
    <property type="entry name" value="TPR-like"/>
    <property type="match status" value="2"/>
</dbReference>
<dbReference type="SUPFAM" id="SSF55781">
    <property type="entry name" value="GAF domain-like"/>
    <property type="match status" value="1"/>
</dbReference>
<reference evidence="4 5" key="1">
    <citation type="submission" date="2021-04" db="EMBL/GenBank/DDBJ databases">
        <title>novel species isolated from subtropical streams in China.</title>
        <authorList>
            <person name="Lu H."/>
        </authorList>
    </citation>
    <scope>NUCLEOTIDE SEQUENCE [LARGE SCALE GENOMIC DNA]</scope>
    <source>
        <strain evidence="4 5">BYS107W</strain>
    </source>
</reference>
<evidence type="ECO:0000256" key="1">
    <source>
        <dbReference type="ARBA" id="ARBA00012528"/>
    </source>
</evidence>
<organism evidence="4 5">
    <name type="scientific">Undibacterium baiyunense</name>
    <dbReference type="NCBI Taxonomy" id="2828731"/>
    <lineage>
        <taxon>Bacteria</taxon>
        <taxon>Pseudomonadati</taxon>
        <taxon>Pseudomonadota</taxon>
        <taxon>Betaproteobacteria</taxon>
        <taxon>Burkholderiales</taxon>
        <taxon>Oxalobacteraceae</taxon>
        <taxon>Undibacterium</taxon>
    </lineage>
</organism>
<dbReference type="InterPro" id="IPR050469">
    <property type="entry name" value="Diguanylate_Cyclase"/>
</dbReference>
<dbReference type="GO" id="GO:0052621">
    <property type="term" value="F:diguanylate cyclase activity"/>
    <property type="evidence" value="ECO:0007669"/>
    <property type="project" value="UniProtKB-EC"/>
</dbReference>
<evidence type="ECO:0000259" key="3">
    <source>
        <dbReference type="PROSITE" id="PS50887"/>
    </source>
</evidence>
<dbReference type="InterPro" id="IPR043128">
    <property type="entry name" value="Rev_trsase/Diguanyl_cyclase"/>
</dbReference>
<dbReference type="Gene3D" id="3.30.70.270">
    <property type="match status" value="1"/>
</dbReference>